<evidence type="ECO:0000256" key="1">
    <source>
        <dbReference type="ARBA" id="ARBA00004651"/>
    </source>
</evidence>
<dbReference type="PANTHER" id="PTHR30250:SF10">
    <property type="entry name" value="LIPOPOLYSACCHARIDE BIOSYNTHESIS PROTEIN WZXC"/>
    <property type="match status" value="1"/>
</dbReference>
<feature type="transmembrane region" description="Helical" evidence="7">
    <location>
        <begin position="422"/>
        <end position="443"/>
    </location>
</feature>
<dbReference type="RefSeq" id="WP_145150042.1">
    <property type="nucleotide sequence ID" value="NZ_VNIM01000026.1"/>
</dbReference>
<protein>
    <submittedName>
        <fullName evidence="8">Lipopolysaccharide biosynthesis protein</fullName>
    </submittedName>
</protein>
<evidence type="ECO:0000313" key="9">
    <source>
        <dbReference type="Proteomes" id="UP000318681"/>
    </source>
</evidence>
<feature type="transmembrane region" description="Helical" evidence="7">
    <location>
        <begin position="92"/>
        <end position="115"/>
    </location>
</feature>
<comment type="caution">
    <text evidence="8">The sequence shown here is derived from an EMBL/GenBank/DDBJ whole genome shotgun (WGS) entry which is preliminary data.</text>
</comment>
<dbReference type="AlphaFoldDB" id="A0A558R6P8"/>
<proteinExistence type="inferred from homology"/>
<keyword evidence="5 7" id="KW-1133">Transmembrane helix</keyword>
<comment type="subcellular location">
    <subcellularLocation>
        <location evidence="1">Cell membrane</location>
        <topology evidence="1">Multi-pass membrane protein</topology>
    </subcellularLocation>
</comment>
<dbReference type="GO" id="GO:0005886">
    <property type="term" value="C:plasma membrane"/>
    <property type="evidence" value="ECO:0007669"/>
    <property type="project" value="UniProtKB-SubCell"/>
</dbReference>
<feature type="transmembrane region" description="Helical" evidence="7">
    <location>
        <begin position="336"/>
        <end position="360"/>
    </location>
</feature>
<keyword evidence="3" id="KW-1003">Cell membrane</keyword>
<feature type="transmembrane region" description="Helical" evidence="7">
    <location>
        <begin position="367"/>
        <end position="385"/>
    </location>
</feature>
<evidence type="ECO:0000256" key="3">
    <source>
        <dbReference type="ARBA" id="ARBA00022475"/>
    </source>
</evidence>
<keyword evidence="6 7" id="KW-0472">Membrane</keyword>
<sequence length="495" mass="52880">MADEAGANSTGRGGFGARVRDAVLWRSGSQIVAQLVMWSATFFVIRLLAPADYGVFAMTQSILVMFSLLNGYGFASALIQADEIDDRQIRQVFGLLLLLNGGVALLQLLLAPLAADYYNQPIITNMLRVQALLYLSTPFVALPTALLSRAMDFRKQAKVNFLSALAGAVTALSLALLGFGVWTLVIAPLVLFWTRAIGMTVAARLLVLPSFRFKGAGATVRFGGAMTLSQLLWFVQTQADVFIGGRVLDPHLLGLYTTSLFLAQILASKFIPPLNEVAFTAYARLQHDRAAIASSFETAMRIIMLVALPFYAGLAITAEPLVHAVLGEKWMEAVPIVRVLALAMPFVTMQILFAPAATALGRPRVQVYAAAAGAVVMPLAFLMAVRQGPVGMAWAWVAAFPLVLLYTAAIAMPIIGVTVRALARAIAPGLIASALMAVVVMLADRTLAFDSPLARLGALVAIGGVSYTAVVLVIARSTIADIRWLVLRRGQPEPA</sequence>
<feature type="transmembrane region" description="Helical" evidence="7">
    <location>
        <begin position="391"/>
        <end position="415"/>
    </location>
</feature>
<dbReference type="InterPro" id="IPR050833">
    <property type="entry name" value="Poly_Biosynth_Transport"/>
</dbReference>
<feature type="transmembrane region" description="Helical" evidence="7">
    <location>
        <begin position="55"/>
        <end position="80"/>
    </location>
</feature>
<feature type="transmembrane region" description="Helical" evidence="7">
    <location>
        <begin position="185"/>
        <end position="207"/>
    </location>
</feature>
<dbReference type="CDD" id="cd13127">
    <property type="entry name" value="MATE_tuaB_like"/>
    <property type="match status" value="1"/>
</dbReference>
<accession>A0A558R6P8</accession>
<feature type="transmembrane region" description="Helical" evidence="7">
    <location>
        <begin position="31"/>
        <end position="49"/>
    </location>
</feature>
<feature type="transmembrane region" description="Helical" evidence="7">
    <location>
        <begin position="298"/>
        <end position="316"/>
    </location>
</feature>
<comment type="similarity">
    <text evidence="2">Belongs to the polysaccharide synthase family.</text>
</comment>
<evidence type="ECO:0000256" key="2">
    <source>
        <dbReference type="ARBA" id="ARBA00007430"/>
    </source>
</evidence>
<evidence type="ECO:0000256" key="6">
    <source>
        <dbReference type="ARBA" id="ARBA00023136"/>
    </source>
</evidence>
<dbReference type="Pfam" id="PF13440">
    <property type="entry name" value="Polysacc_synt_3"/>
    <property type="match status" value="1"/>
</dbReference>
<dbReference type="OrthoDB" id="7605542at2"/>
<feature type="transmembrane region" description="Helical" evidence="7">
    <location>
        <begin position="159"/>
        <end position="179"/>
    </location>
</feature>
<reference evidence="8 9" key="1">
    <citation type="submission" date="2019-07" db="EMBL/GenBank/DDBJ databases">
        <title>Sphingomonas solaris sp. nov., isolated from a solar panel from Boston, Massachusetts.</title>
        <authorList>
            <person name="Tanner K."/>
            <person name="Pascual J."/>
            <person name="Mancuso C."/>
            <person name="Pereto J."/>
            <person name="Khalil A."/>
            <person name="Vilanova C."/>
        </authorList>
    </citation>
    <scope>NUCLEOTIDE SEQUENCE [LARGE SCALE GENOMIC DNA]</scope>
    <source>
        <strain evidence="8 9">R4DWN</strain>
    </source>
</reference>
<evidence type="ECO:0000256" key="4">
    <source>
        <dbReference type="ARBA" id="ARBA00022692"/>
    </source>
</evidence>
<evidence type="ECO:0000313" key="8">
    <source>
        <dbReference type="EMBL" id="TVV74992.1"/>
    </source>
</evidence>
<name>A0A558R6P8_9SPHN</name>
<evidence type="ECO:0000256" key="7">
    <source>
        <dbReference type="SAM" id="Phobius"/>
    </source>
</evidence>
<dbReference type="EMBL" id="VNIM01000026">
    <property type="protein sequence ID" value="TVV74992.1"/>
    <property type="molecule type" value="Genomic_DNA"/>
</dbReference>
<feature type="transmembrane region" description="Helical" evidence="7">
    <location>
        <begin position="127"/>
        <end position="147"/>
    </location>
</feature>
<keyword evidence="4 7" id="KW-0812">Transmembrane</keyword>
<feature type="transmembrane region" description="Helical" evidence="7">
    <location>
        <begin position="455"/>
        <end position="475"/>
    </location>
</feature>
<dbReference type="Proteomes" id="UP000318681">
    <property type="component" value="Unassembled WGS sequence"/>
</dbReference>
<dbReference type="PANTHER" id="PTHR30250">
    <property type="entry name" value="PST FAMILY PREDICTED COLANIC ACID TRANSPORTER"/>
    <property type="match status" value="1"/>
</dbReference>
<gene>
    <name evidence="8" type="ORF">FOY91_08415</name>
</gene>
<keyword evidence="9" id="KW-1185">Reference proteome</keyword>
<evidence type="ECO:0000256" key="5">
    <source>
        <dbReference type="ARBA" id="ARBA00022989"/>
    </source>
</evidence>
<organism evidence="8 9">
    <name type="scientific">Alterirhizorhabdus solaris</name>
    <dbReference type="NCBI Taxonomy" id="2529389"/>
    <lineage>
        <taxon>Bacteria</taxon>
        <taxon>Pseudomonadati</taxon>
        <taxon>Pseudomonadota</taxon>
        <taxon>Alphaproteobacteria</taxon>
        <taxon>Sphingomonadales</taxon>
        <taxon>Rhizorhabdaceae</taxon>
        <taxon>Alterirhizorhabdus</taxon>
    </lineage>
</organism>